<evidence type="ECO:0000313" key="3">
    <source>
        <dbReference type="Proteomes" id="UP000627369"/>
    </source>
</evidence>
<keyword evidence="3" id="KW-1185">Reference proteome</keyword>
<dbReference type="PROSITE" id="PS51459">
    <property type="entry name" value="FIDO"/>
    <property type="match status" value="1"/>
</dbReference>
<gene>
    <name evidence="2" type="primary">doc</name>
    <name evidence="2" type="ORF">GCM10017772_13510</name>
</gene>
<name>A0A919FP60_9MICO</name>
<dbReference type="Proteomes" id="UP000627369">
    <property type="component" value="Unassembled WGS sequence"/>
</dbReference>
<protein>
    <submittedName>
        <fullName evidence="2">Toxin Doc</fullName>
    </submittedName>
</protein>
<evidence type="ECO:0000259" key="1">
    <source>
        <dbReference type="PROSITE" id="PS51459"/>
    </source>
</evidence>
<comment type="caution">
    <text evidence="2">The sequence shown here is derived from an EMBL/GenBank/DDBJ whole genome shotgun (WGS) entry which is preliminary data.</text>
</comment>
<organism evidence="2 3">
    <name type="scientific">Promicromonospora soli</name>
    <dbReference type="NCBI Taxonomy" id="2035533"/>
    <lineage>
        <taxon>Bacteria</taxon>
        <taxon>Bacillati</taxon>
        <taxon>Actinomycetota</taxon>
        <taxon>Actinomycetes</taxon>
        <taxon>Micrococcales</taxon>
        <taxon>Promicromonosporaceae</taxon>
        <taxon>Promicromonospora</taxon>
    </lineage>
</organism>
<accession>A0A919FP60</accession>
<dbReference type="Pfam" id="PF02661">
    <property type="entry name" value="Fic"/>
    <property type="match status" value="1"/>
</dbReference>
<reference evidence="2" key="1">
    <citation type="journal article" date="2014" name="Int. J. Syst. Evol. Microbiol.">
        <title>Complete genome sequence of Corynebacterium casei LMG S-19264T (=DSM 44701T), isolated from a smear-ripened cheese.</title>
        <authorList>
            <consortium name="US DOE Joint Genome Institute (JGI-PGF)"/>
            <person name="Walter F."/>
            <person name="Albersmeier A."/>
            <person name="Kalinowski J."/>
            <person name="Ruckert C."/>
        </authorList>
    </citation>
    <scope>NUCLEOTIDE SEQUENCE</scope>
    <source>
        <strain evidence="2">CGMCC 4.7398</strain>
    </source>
</reference>
<dbReference type="InterPro" id="IPR036597">
    <property type="entry name" value="Fido-like_dom_sf"/>
</dbReference>
<dbReference type="SUPFAM" id="SSF140931">
    <property type="entry name" value="Fic-like"/>
    <property type="match status" value="1"/>
</dbReference>
<dbReference type="InterPro" id="IPR003812">
    <property type="entry name" value="Fido"/>
</dbReference>
<dbReference type="EMBL" id="BNAS01000002">
    <property type="protein sequence ID" value="GHH69090.1"/>
    <property type="molecule type" value="Genomic_DNA"/>
</dbReference>
<proteinExistence type="predicted"/>
<dbReference type="InterPro" id="IPR053737">
    <property type="entry name" value="Type_II_TA_Toxin"/>
</dbReference>
<evidence type="ECO:0000313" key="2">
    <source>
        <dbReference type="EMBL" id="GHH69090.1"/>
    </source>
</evidence>
<sequence length="131" mass="14473">MTHLVPAHIALRMFEVAEGIKPMVRDLGLHESSLARASMTSYGQELYPGIHLKMAATLDSVNRNHPLVDGNKRLAWIVVAATYRVNGYPTLAGTVEEHEALVLKVASDHPELDWIADKLESMFDQAPEADV</sequence>
<feature type="domain" description="Fido" evidence="1">
    <location>
        <begin position="1"/>
        <end position="125"/>
    </location>
</feature>
<reference evidence="2" key="2">
    <citation type="submission" date="2020-09" db="EMBL/GenBank/DDBJ databases">
        <authorList>
            <person name="Sun Q."/>
            <person name="Zhou Y."/>
        </authorList>
    </citation>
    <scope>NUCLEOTIDE SEQUENCE</scope>
    <source>
        <strain evidence="2">CGMCC 4.7398</strain>
    </source>
</reference>
<dbReference type="AlphaFoldDB" id="A0A919FP60"/>
<dbReference type="RefSeq" id="WP_229872216.1">
    <property type="nucleotide sequence ID" value="NZ_BNAS01000002.1"/>
</dbReference>
<dbReference type="Gene3D" id="1.20.120.1870">
    <property type="entry name" value="Fic/DOC protein, Fido domain"/>
    <property type="match status" value="1"/>
</dbReference>